<feature type="compositionally biased region" description="Polar residues" evidence="1">
    <location>
        <begin position="168"/>
        <end position="177"/>
    </location>
</feature>
<evidence type="ECO:0000256" key="1">
    <source>
        <dbReference type="SAM" id="MobiDB-lite"/>
    </source>
</evidence>
<organism evidence="2 3">
    <name type="scientific">Cyphellophora attinorum</name>
    <dbReference type="NCBI Taxonomy" id="1664694"/>
    <lineage>
        <taxon>Eukaryota</taxon>
        <taxon>Fungi</taxon>
        <taxon>Dikarya</taxon>
        <taxon>Ascomycota</taxon>
        <taxon>Pezizomycotina</taxon>
        <taxon>Eurotiomycetes</taxon>
        <taxon>Chaetothyriomycetidae</taxon>
        <taxon>Chaetothyriales</taxon>
        <taxon>Cyphellophoraceae</taxon>
        <taxon>Cyphellophora</taxon>
    </lineage>
</organism>
<dbReference type="VEuPathDB" id="FungiDB:AB675_1075"/>
<dbReference type="AlphaFoldDB" id="A0A0N1H6R3"/>
<feature type="compositionally biased region" description="Polar residues" evidence="1">
    <location>
        <begin position="102"/>
        <end position="113"/>
    </location>
</feature>
<feature type="compositionally biased region" description="Low complexity" evidence="1">
    <location>
        <begin position="588"/>
        <end position="604"/>
    </location>
</feature>
<dbReference type="RefSeq" id="XP_017998010.1">
    <property type="nucleotide sequence ID" value="XM_018139550.1"/>
</dbReference>
<feature type="region of interest" description="Disordered" evidence="1">
    <location>
        <begin position="587"/>
        <end position="624"/>
    </location>
</feature>
<feature type="compositionally biased region" description="Pro residues" evidence="1">
    <location>
        <begin position="259"/>
        <end position="270"/>
    </location>
</feature>
<dbReference type="GeneID" id="28731420"/>
<dbReference type="Proteomes" id="UP000038010">
    <property type="component" value="Unassembled WGS sequence"/>
</dbReference>
<feature type="compositionally biased region" description="Polar residues" evidence="1">
    <location>
        <begin position="273"/>
        <end position="285"/>
    </location>
</feature>
<feature type="compositionally biased region" description="Low complexity" evidence="1">
    <location>
        <begin position="457"/>
        <end position="466"/>
    </location>
</feature>
<evidence type="ECO:0000313" key="3">
    <source>
        <dbReference type="Proteomes" id="UP000038010"/>
    </source>
</evidence>
<feature type="compositionally biased region" description="Polar residues" evidence="1">
    <location>
        <begin position="20"/>
        <end position="29"/>
    </location>
</feature>
<dbReference type="OrthoDB" id="3189033at2759"/>
<accession>A0A0N1H6R3</accession>
<evidence type="ECO:0000313" key="2">
    <source>
        <dbReference type="EMBL" id="KPI38047.1"/>
    </source>
</evidence>
<feature type="region of interest" description="Disordered" evidence="1">
    <location>
        <begin position="1"/>
        <end position="357"/>
    </location>
</feature>
<comment type="caution">
    <text evidence="2">The sequence shown here is derived from an EMBL/GenBank/DDBJ whole genome shotgun (WGS) entry which is preliminary data.</text>
</comment>
<reference evidence="2 3" key="1">
    <citation type="submission" date="2015-06" db="EMBL/GenBank/DDBJ databases">
        <title>Draft genome of the ant-associated black yeast Phialophora attae CBS 131958.</title>
        <authorList>
            <person name="Moreno L.F."/>
            <person name="Stielow B.J."/>
            <person name="de Hoog S."/>
            <person name="Vicente V.A."/>
            <person name="Weiss V.A."/>
            <person name="de Vries M."/>
            <person name="Cruz L.M."/>
            <person name="Souza E.M."/>
        </authorList>
    </citation>
    <scope>NUCLEOTIDE SEQUENCE [LARGE SCALE GENOMIC DNA]</scope>
    <source>
        <strain evidence="2 3">CBS 131958</strain>
    </source>
</reference>
<keyword evidence="3" id="KW-1185">Reference proteome</keyword>
<sequence>MDRSIANQELFLPEEGAAQDKSNQASTADSGRYYADQNDVPSHEPPRSHVPAVNLIPATPSTIRSDSVRSTASQAMRTEPMSGALPHVVEEDMYGDGLPADQHSNVWASPSNQHPEDVIPPIPPKSPARFERSSPTASPSIPPTTATGATYVPTGTGDEFHDQVPPQADSNHYSQPATHEAVPISDSLAHNAPSEPPTYDQYRESRTDEPPPLPGPRPVPQTDAVGHSQSTVHPSVHLDSDQDYAYALQLQEEEENRAPPLPTRPRPSAPQPGLNTASSSRVLSSEEQDFELARRLQDEEDNATPALPIRPGQQLGSGLNEPPAFSRTPSTDRFQPPPRRTATDFGTDNPSDPIHYTRDPHKLIAYLVPFPTPQLKNAPSEAIPKRFLIYTPPPPPLQTPPEARRKIEFTKSNETKSSEAKVTSWPGFKGKMIRGANKAMGYTTNSNIDFLSRIQQPSASKTSPTPSRSPSPPFDHKDPLGNDTSAEDPTIQGHVTNKTVSLDTMIFVYSPAMNLTPEQMREEFVNTVMRTKSKAMRDSVIATGLLPVSLAVDIVLIAVSGIFEVNAAWAYFNIKGAKTARSVGKRLSSSTSSAPSSSAVASGGVPPPGESQAIDPEKPEAELQKEDKLKLEFRPATRIDVLSRYLQAECHKVEPKLFPEYRTPPSESDCLEAIGWAPHQTGSEKQNWEDEAWELQEVKDDLRLVIHKAAKEWRKYVVAFEKNPEKNIGK</sequence>
<feature type="compositionally biased region" description="Pro residues" evidence="1">
    <location>
        <begin position="210"/>
        <end position="219"/>
    </location>
</feature>
<dbReference type="EMBL" id="LFJN01000020">
    <property type="protein sequence ID" value="KPI38047.1"/>
    <property type="molecule type" value="Genomic_DNA"/>
</dbReference>
<protein>
    <submittedName>
        <fullName evidence="2">Uncharacterized protein</fullName>
    </submittedName>
</protein>
<feature type="compositionally biased region" description="Polar residues" evidence="1">
    <location>
        <begin position="59"/>
        <end position="76"/>
    </location>
</feature>
<feature type="compositionally biased region" description="Low complexity" evidence="1">
    <location>
        <begin position="133"/>
        <end position="150"/>
    </location>
</feature>
<feature type="compositionally biased region" description="Basic and acidic residues" evidence="1">
    <location>
        <begin position="615"/>
        <end position="624"/>
    </location>
</feature>
<proteinExistence type="predicted"/>
<name>A0A0N1H6R3_9EURO</name>
<gene>
    <name evidence="2" type="ORF">AB675_1075</name>
</gene>
<feature type="region of interest" description="Disordered" evidence="1">
    <location>
        <begin position="456"/>
        <end position="492"/>
    </location>
</feature>